<reference evidence="1" key="1">
    <citation type="submission" date="2021-05" db="EMBL/GenBank/DDBJ databases">
        <authorList>
            <person name="Pan Q."/>
            <person name="Jouanno E."/>
            <person name="Zahm M."/>
            <person name="Klopp C."/>
            <person name="Cabau C."/>
            <person name="Louis A."/>
            <person name="Berthelot C."/>
            <person name="Parey E."/>
            <person name="Roest Crollius H."/>
            <person name="Montfort J."/>
            <person name="Robinson-Rechavi M."/>
            <person name="Bouchez O."/>
            <person name="Lampietro C."/>
            <person name="Lopez Roques C."/>
            <person name="Donnadieu C."/>
            <person name="Postlethwait J."/>
            <person name="Bobe J."/>
            <person name="Dillon D."/>
            <person name="Chandos A."/>
            <person name="von Hippel F."/>
            <person name="Guiguen Y."/>
        </authorList>
    </citation>
    <scope>NUCLEOTIDE SEQUENCE</scope>
    <source>
        <strain evidence="1">YG-Jan2019</strain>
    </source>
</reference>
<evidence type="ECO:0000313" key="1">
    <source>
        <dbReference type="EMBL" id="KAJ8008545.1"/>
    </source>
</evidence>
<gene>
    <name evidence="1" type="ORF">DPEC_G00105990</name>
</gene>
<dbReference type="EMBL" id="CM055735">
    <property type="protein sequence ID" value="KAJ8008545.1"/>
    <property type="molecule type" value="Genomic_DNA"/>
</dbReference>
<sequence>MQLFWSHLFLLGVVLIRFSVRANLTMTQTSRSNNTPPTTTPTPSSPTPFSPTTTLKATRTQRNSILTRVKADSNTSIDHSDESQNWTTAGPTPTEPSPANSTQSTVTTNVTRSTIPPGSTDTAGYVILFFIFLAILMCVCGIYFLRKKSRSYSFDLQGPTGYDHDTPLTGMEHPGTFEPTKEKDGGFECVNEDDPQTHVANGLAGSAGSAQEPEAIDSLGENIAKKPDGDEDGGFCGSEISLTPPTKRVGFSLDLDLSELQLDQSDAEVKEQNTNNNNVVMGMFPDPLGLTFDPVGSVAAFTEINLDL</sequence>
<protein>
    <submittedName>
        <fullName evidence="1">Uncharacterized protein</fullName>
    </submittedName>
</protein>
<keyword evidence="2" id="KW-1185">Reference proteome</keyword>
<accession>A0ACC2GYT7</accession>
<organism evidence="1 2">
    <name type="scientific">Dallia pectoralis</name>
    <name type="common">Alaska blackfish</name>
    <dbReference type="NCBI Taxonomy" id="75939"/>
    <lineage>
        <taxon>Eukaryota</taxon>
        <taxon>Metazoa</taxon>
        <taxon>Chordata</taxon>
        <taxon>Craniata</taxon>
        <taxon>Vertebrata</taxon>
        <taxon>Euteleostomi</taxon>
        <taxon>Actinopterygii</taxon>
        <taxon>Neopterygii</taxon>
        <taxon>Teleostei</taxon>
        <taxon>Protacanthopterygii</taxon>
        <taxon>Esociformes</taxon>
        <taxon>Umbridae</taxon>
        <taxon>Dallia</taxon>
    </lineage>
</organism>
<comment type="caution">
    <text evidence="1">The sequence shown here is derived from an EMBL/GenBank/DDBJ whole genome shotgun (WGS) entry which is preliminary data.</text>
</comment>
<evidence type="ECO:0000313" key="2">
    <source>
        <dbReference type="Proteomes" id="UP001157502"/>
    </source>
</evidence>
<dbReference type="Proteomes" id="UP001157502">
    <property type="component" value="Chromosome 8"/>
</dbReference>
<name>A0ACC2GYT7_DALPE</name>
<proteinExistence type="predicted"/>